<evidence type="ECO:0000313" key="10">
    <source>
        <dbReference type="EMBL" id="MFC7337997.1"/>
    </source>
</evidence>
<dbReference type="InterPro" id="IPR013325">
    <property type="entry name" value="RNA_pol_sigma_r2"/>
</dbReference>
<gene>
    <name evidence="10" type="ORF">ACFQY0_12465</name>
</gene>
<accession>A0ABW2L9W5</accession>
<dbReference type="Pfam" id="PF04542">
    <property type="entry name" value="Sigma70_r2"/>
    <property type="match status" value="1"/>
</dbReference>
<evidence type="ECO:0000259" key="9">
    <source>
        <dbReference type="Pfam" id="PF08281"/>
    </source>
</evidence>
<evidence type="ECO:0000313" key="11">
    <source>
        <dbReference type="Proteomes" id="UP001596472"/>
    </source>
</evidence>
<organism evidence="10 11">
    <name type="scientific">Haloferula chungangensis</name>
    <dbReference type="NCBI Taxonomy" id="1048331"/>
    <lineage>
        <taxon>Bacteria</taxon>
        <taxon>Pseudomonadati</taxon>
        <taxon>Verrucomicrobiota</taxon>
        <taxon>Verrucomicrobiia</taxon>
        <taxon>Verrucomicrobiales</taxon>
        <taxon>Verrucomicrobiaceae</taxon>
        <taxon>Haloferula</taxon>
    </lineage>
</organism>
<dbReference type="Gene3D" id="1.10.10.10">
    <property type="entry name" value="Winged helix-like DNA-binding domain superfamily/Winged helix DNA-binding domain"/>
    <property type="match status" value="1"/>
</dbReference>
<feature type="domain" description="RNA polymerase sigma factor 70 region 4 type 2" evidence="9">
    <location>
        <begin position="118"/>
        <end position="162"/>
    </location>
</feature>
<evidence type="ECO:0000259" key="8">
    <source>
        <dbReference type="Pfam" id="PF04542"/>
    </source>
</evidence>
<dbReference type="Proteomes" id="UP001596472">
    <property type="component" value="Unassembled WGS sequence"/>
</dbReference>
<keyword evidence="3 6" id="KW-0731">Sigma factor</keyword>
<comment type="caution">
    <text evidence="10">The sequence shown here is derived from an EMBL/GenBank/DDBJ whole genome shotgun (WGS) entry which is preliminary data.</text>
</comment>
<evidence type="ECO:0000256" key="1">
    <source>
        <dbReference type="ARBA" id="ARBA00010641"/>
    </source>
</evidence>
<sequence>MPAVDPEESRLARESRAGSTEAFERLIDLHHDRLFAFMMSLTRHRHDAEDLTQQTFIRAWQKIHRFHPERPFLPWLFTIGRRLSLRMLRKNRPLPMAETLVVDPSTPSLDLWQLAEKKLSRDAFSAIWMHYHDGFSLAEIGRVLGKREGTVKVLLHRARTTLAEGMSELRPAVPPPLPSSPPPLPSLWKPETTP</sequence>
<dbReference type="InterPro" id="IPR007627">
    <property type="entry name" value="RNA_pol_sigma70_r2"/>
</dbReference>
<name>A0ABW2L9W5_9BACT</name>
<dbReference type="NCBIfam" id="TIGR02937">
    <property type="entry name" value="sigma70-ECF"/>
    <property type="match status" value="1"/>
</dbReference>
<proteinExistence type="inferred from homology"/>
<dbReference type="PROSITE" id="PS01063">
    <property type="entry name" value="SIGMA70_ECF"/>
    <property type="match status" value="1"/>
</dbReference>
<evidence type="ECO:0000256" key="3">
    <source>
        <dbReference type="ARBA" id="ARBA00023082"/>
    </source>
</evidence>
<evidence type="ECO:0000256" key="2">
    <source>
        <dbReference type="ARBA" id="ARBA00023015"/>
    </source>
</evidence>
<dbReference type="EMBL" id="JBHTBS010000006">
    <property type="protein sequence ID" value="MFC7337997.1"/>
    <property type="molecule type" value="Genomic_DNA"/>
</dbReference>
<keyword evidence="2 6" id="KW-0805">Transcription regulation</keyword>
<evidence type="ECO:0000256" key="4">
    <source>
        <dbReference type="ARBA" id="ARBA00023125"/>
    </source>
</evidence>
<feature type="domain" description="RNA polymerase sigma-70 region 2" evidence="8">
    <location>
        <begin position="26"/>
        <end position="92"/>
    </location>
</feature>
<feature type="compositionally biased region" description="Pro residues" evidence="7">
    <location>
        <begin position="172"/>
        <end position="185"/>
    </location>
</feature>
<dbReference type="InterPro" id="IPR039425">
    <property type="entry name" value="RNA_pol_sigma-70-like"/>
</dbReference>
<keyword evidence="5 6" id="KW-0804">Transcription</keyword>
<comment type="similarity">
    <text evidence="1 6">Belongs to the sigma-70 factor family. ECF subfamily.</text>
</comment>
<dbReference type="PANTHER" id="PTHR43133:SF8">
    <property type="entry name" value="RNA POLYMERASE SIGMA FACTOR HI_1459-RELATED"/>
    <property type="match status" value="1"/>
</dbReference>
<dbReference type="InterPro" id="IPR036388">
    <property type="entry name" value="WH-like_DNA-bd_sf"/>
</dbReference>
<dbReference type="PANTHER" id="PTHR43133">
    <property type="entry name" value="RNA POLYMERASE ECF-TYPE SIGMA FACTO"/>
    <property type="match status" value="1"/>
</dbReference>
<dbReference type="Gene3D" id="1.10.1740.10">
    <property type="match status" value="1"/>
</dbReference>
<dbReference type="SUPFAM" id="SSF88659">
    <property type="entry name" value="Sigma3 and sigma4 domains of RNA polymerase sigma factors"/>
    <property type="match status" value="1"/>
</dbReference>
<dbReference type="Pfam" id="PF08281">
    <property type="entry name" value="Sigma70_r4_2"/>
    <property type="match status" value="1"/>
</dbReference>
<feature type="region of interest" description="Disordered" evidence="7">
    <location>
        <begin position="165"/>
        <end position="194"/>
    </location>
</feature>
<evidence type="ECO:0000256" key="7">
    <source>
        <dbReference type="SAM" id="MobiDB-lite"/>
    </source>
</evidence>
<evidence type="ECO:0000256" key="6">
    <source>
        <dbReference type="RuleBase" id="RU000716"/>
    </source>
</evidence>
<keyword evidence="11" id="KW-1185">Reference proteome</keyword>
<evidence type="ECO:0000256" key="5">
    <source>
        <dbReference type="ARBA" id="ARBA00023163"/>
    </source>
</evidence>
<dbReference type="SUPFAM" id="SSF88946">
    <property type="entry name" value="Sigma2 domain of RNA polymerase sigma factors"/>
    <property type="match status" value="1"/>
</dbReference>
<dbReference type="InterPro" id="IPR013324">
    <property type="entry name" value="RNA_pol_sigma_r3/r4-like"/>
</dbReference>
<dbReference type="InterPro" id="IPR014284">
    <property type="entry name" value="RNA_pol_sigma-70_dom"/>
</dbReference>
<dbReference type="InterPro" id="IPR013249">
    <property type="entry name" value="RNA_pol_sigma70_r4_t2"/>
</dbReference>
<dbReference type="InterPro" id="IPR000838">
    <property type="entry name" value="RNA_pol_sigma70_ECF_CS"/>
</dbReference>
<protein>
    <recommendedName>
        <fullName evidence="6">RNA polymerase sigma factor</fullName>
    </recommendedName>
</protein>
<dbReference type="RefSeq" id="WP_379712839.1">
    <property type="nucleotide sequence ID" value="NZ_JBHTBS010000006.1"/>
</dbReference>
<keyword evidence="4 6" id="KW-0238">DNA-binding</keyword>
<reference evidence="11" key="1">
    <citation type="journal article" date="2019" name="Int. J. Syst. Evol. Microbiol.">
        <title>The Global Catalogue of Microorganisms (GCM) 10K type strain sequencing project: providing services to taxonomists for standard genome sequencing and annotation.</title>
        <authorList>
            <consortium name="The Broad Institute Genomics Platform"/>
            <consortium name="The Broad Institute Genome Sequencing Center for Infectious Disease"/>
            <person name="Wu L."/>
            <person name="Ma J."/>
        </authorList>
    </citation>
    <scope>NUCLEOTIDE SEQUENCE [LARGE SCALE GENOMIC DNA]</scope>
    <source>
        <strain evidence="11">CGMCC 4.1467</strain>
    </source>
</reference>